<dbReference type="Proteomes" id="UP000183843">
    <property type="component" value="Unassembled WGS sequence"/>
</dbReference>
<accession>A0A1I0VIY7</accession>
<organism evidence="1 2">
    <name type="scientific">Selenomonas ruminantium</name>
    <dbReference type="NCBI Taxonomy" id="971"/>
    <lineage>
        <taxon>Bacteria</taxon>
        <taxon>Bacillati</taxon>
        <taxon>Bacillota</taxon>
        <taxon>Negativicutes</taxon>
        <taxon>Selenomonadales</taxon>
        <taxon>Selenomonadaceae</taxon>
        <taxon>Selenomonas</taxon>
    </lineage>
</organism>
<gene>
    <name evidence="1" type="ORF">SAMN05216587_101628</name>
</gene>
<reference evidence="1 2" key="1">
    <citation type="submission" date="2016-10" db="EMBL/GenBank/DDBJ databases">
        <authorList>
            <person name="de Groot N.N."/>
        </authorList>
    </citation>
    <scope>NUCLEOTIDE SEQUENCE [LARGE SCALE GENOMIC DNA]</scope>
    <source>
        <strain evidence="1 2">L14</strain>
    </source>
</reference>
<evidence type="ECO:0000313" key="1">
    <source>
        <dbReference type="EMBL" id="SFA75890.1"/>
    </source>
</evidence>
<sequence length="768" mass="85159">MGTAYYMQPSFSGGEFDPKVMGRIDSERYASGLKQCENFYIHKFGSVSNRTGFLFLDNAKYSDKRCRLVPFVYSSDQSYVLEFGDQYIRFWNSDGTRVLDSNDEPLEVVTPYTVNHLRKLRFAQSADKVFIACENVKPMVLSRDSLTSWSIADFAYKRGPFSSQNLDETKTVTPSGTSGEITLTANFDLFSADHVGSLWRIDQNMPGGTVAINTSAVGTSSTLTCGAGDTWRFVTHGADWVGTACVERSYNGGATWMQLRSYEHKANESNWNVYAEEPEQCLLRINVKALSSGTIEANLSVDPFVNTGFVTIKAYTDARTVTADVDTEKPLGDTSATDMWWEAAWSKVQGYPAAVSFYEDRLTFAGTKGSPRGVWMSKAGDYNNFGTSSPTSEDDDSIQIVLTSRKMSIIHSLISLRQSLMAFSEDGVNTISYADSALTPSSVTQRAESYFGAKEIEPLTVGAQVIYVQEVGGAVRDIGYDYVQDAYSGDEISLFASHLVNRHVPVEMAYQQEPDSIVWFIRDDGVLLSCTYMREQKMVAWAKHTTQGKFESVCVIPYGNNARVWCAVKRTVNGADNRSIERMTLRLPTEDPADQTYLDAAYAYDDETATDTLTIPHLAGNTVRVILDGNLMPDKEVASDGTLTLERAGNKILVGLGYESKLETVNIETQGFVRQGVMQGHKLQIAEVILRLLHTRGGKVGSDEEHLDEWQRRTRLDFLGNAMELYTGDVHLVGNFTKEEGGNMMIVQDVPMPFTLLAIMMGVKVSDG</sequence>
<dbReference type="AlphaFoldDB" id="A0A1I0VIY7"/>
<proteinExistence type="predicted"/>
<dbReference type="Pfam" id="PF25675">
    <property type="entry name" value="Phage_nozzle"/>
    <property type="match status" value="1"/>
</dbReference>
<protein>
    <submittedName>
        <fullName evidence="1">Uncharacterized protein</fullName>
    </submittedName>
</protein>
<dbReference type="RefSeq" id="WP_074812720.1">
    <property type="nucleotide sequence ID" value="NZ_FOJX01000001.1"/>
</dbReference>
<dbReference type="EMBL" id="FOJX01000001">
    <property type="protein sequence ID" value="SFA75890.1"/>
    <property type="molecule type" value="Genomic_DNA"/>
</dbReference>
<name>A0A1I0VIY7_SELRU</name>
<evidence type="ECO:0000313" key="2">
    <source>
        <dbReference type="Proteomes" id="UP000183843"/>
    </source>
</evidence>
<dbReference type="InterPro" id="IPR058003">
    <property type="entry name" value="Phage_gp12"/>
</dbReference>